<name>A0A2L1C941_METMI</name>
<protein>
    <submittedName>
        <fullName evidence="4">Putative nucleotide-binding protein (Sugar kinase/HSP70/actin superfamily)</fullName>
    </submittedName>
</protein>
<evidence type="ECO:0000256" key="2">
    <source>
        <dbReference type="SAM" id="Phobius"/>
    </source>
</evidence>
<dbReference type="EMBL" id="CP026606">
    <property type="protein sequence ID" value="AVB75839.1"/>
    <property type="molecule type" value="Genomic_DNA"/>
</dbReference>
<dbReference type="EMBL" id="JACHED010000002">
    <property type="protein sequence ID" value="MBB6497182.1"/>
    <property type="molecule type" value="Genomic_DNA"/>
</dbReference>
<evidence type="ECO:0000313" key="4">
    <source>
        <dbReference type="EMBL" id="MBA2858536.1"/>
    </source>
</evidence>
<dbReference type="RefSeq" id="WP_104837465.1">
    <property type="nucleotide sequence ID" value="NZ_CP026606.1"/>
</dbReference>
<organism evidence="3 9">
    <name type="scientific">Methanococcus maripaludis</name>
    <name type="common">Methanococcus deltae</name>
    <dbReference type="NCBI Taxonomy" id="39152"/>
    <lineage>
        <taxon>Archaea</taxon>
        <taxon>Methanobacteriati</taxon>
        <taxon>Methanobacteriota</taxon>
        <taxon>Methanomada group</taxon>
        <taxon>Methanococci</taxon>
        <taxon>Methanococcales</taxon>
        <taxon>Methanococcaceae</taxon>
        <taxon>Methanococcus</taxon>
    </lineage>
</organism>
<evidence type="ECO:0000256" key="1">
    <source>
        <dbReference type="SAM" id="Coils"/>
    </source>
</evidence>
<dbReference type="Proteomes" id="UP000742560">
    <property type="component" value="Unassembled WGS sequence"/>
</dbReference>
<keyword evidence="2" id="KW-1133">Transmembrane helix</keyword>
<evidence type="ECO:0000313" key="5">
    <source>
        <dbReference type="EMBL" id="MBA2864256.1"/>
    </source>
</evidence>
<evidence type="ECO:0000313" key="3">
    <source>
        <dbReference type="EMBL" id="AVB75839.1"/>
    </source>
</evidence>
<evidence type="ECO:0000313" key="10">
    <source>
        <dbReference type="Proteomes" id="UP000558015"/>
    </source>
</evidence>
<dbReference type="EMBL" id="JAGINF010000007">
    <property type="protein sequence ID" value="MBP2220147.1"/>
    <property type="molecule type" value="Genomic_DNA"/>
</dbReference>
<dbReference type="EMBL" id="JACDUN010000001">
    <property type="protein sequence ID" value="MBA2858536.1"/>
    <property type="molecule type" value="Genomic_DNA"/>
</dbReference>
<evidence type="ECO:0000313" key="11">
    <source>
        <dbReference type="Proteomes" id="UP000567099"/>
    </source>
</evidence>
<evidence type="ECO:0000313" key="12">
    <source>
        <dbReference type="Proteomes" id="UP000590564"/>
    </source>
</evidence>
<evidence type="ECO:0000313" key="7">
    <source>
        <dbReference type="EMBL" id="MBM7408544.1"/>
    </source>
</evidence>
<evidence type="ECO:0000313" key="9">
    <source>
        <dbReference type="Proteomes" id="UP000239462"/>
    </source>
</evidence>
<dbReference type="AlphaFoldDB" id="A0A2L1C941"/>
<proteinExistence type="predicted"/>
<evidence type="ECO:0000313" key="6">
    <source>
        <dbReference type="EMBL" id="MBB6497182.1"/>
    </source>
</evidence>
<keyword evidence="1" id="KW-0175">Coiled coil</keyword>
<keyword evidence="2" id="KW-0812">Transmembrane</keyword>
<sequence length="96" mass="11489">MGALSEYLELKNESYLISEEVSRVLKDRKRTNSEKREIVEKLQKKLRSKKQKIKILHDRVVEYYVFPGTLIILAYLAFQFSEYITETLIEILMKFI</sequence>
<keyword evidence="4" id="KW-0418">Kinase</keyword>
<dbReference type="GeneID" id="36101515"/>
<dbReference type="KEGG" id="mmad:MMJJ_04220"/>
<reference evidence="9" key="1">
    <citation type="journal article" date="2018" name="Genome Announc.">
        <title>Complete Genome Sequence of the Methanococcus maripaludis Type Strain JJ (DSM 2067), a Model for Selenoprotein Synthesis in Archaea.</title>
        <authorList>
            <person name="Poehlein A."/>
            <person name="Heym D."/>
            <person name="Quitzke V."/>
            <person name="Fersch J."/>
            <person name="Daniel R."/>
            <person name="Rother M."/>
        </authorList>
    </citation>
    <scope>NUCLEOTIDE SEQUENCE [LARGE SCALE GENOMIC DNA]</scope>
    <source>
        <strain evidence="9">DSM 2067</strain>
    </source>
</reference>
<dbReference type="EMBL" id="JAFBBC010000001">
    <property type="protein sequence ID" value="MBM7408544.1"/>
    <property type="molecule type" value="Genomic_DNA"/>
</dbReference>
<feature type="transmembrane region" description="Helical" evidence="2">
    <location>
        <begin position="60"/>
        <end position="78"/>
    </location>
</feature>
<accession>A0A2L1C941</accession>
<dbReference type="GO" id="GO:0016301">
    <property type="term" value="F:kinase activity"/>
    <property type="evidence" value="ECO:0007669"/>
    <property type="project" value="UniProtKB-KW"/>
</dbReference>
<gene>
    <name evidence="7" type="ORF">HNP85_000216</name>
    <name evidence="4" type="ORF">HNP93_001237</name>
    <name evidence="5" type="ORF">HNP94_001256</name>
    <name evidence="6" type="ORF">HNP96_001223</name>
    <name evidence="8" type="ORF">J2745_001655</name>
    <name evidence="3" type="ORF">MMJJ_04220</name>
</gene>
<dbReference type="Proteomes" id="UP000722095">
    <property type="component" value="Unassembled WGS sequence"/>
</dbReference>
<keyword evidence="4" id="KW-0808">Transferase</keyword>
<reference evidence="6 12" key="3">
    <citation type="submission" date="2020-08" db="EMBL/GenBank/DDBJ databases">
        <title>Genomic Encyclopedia of Type Strains, Phase IV (KMG-V): Genome sequencing to study the core and pangenomes of soil and plant-associated prokaryotes.</title>
        <authorList>
            <person name="Whitman W."/>
        </authorList>
    </citation>
    <scope>NUCLEOTIDE SEQUENCE [LARGE SCALE GENOMIC DNA]</scope>
    <source>
        <strain evidence="4 10">C12</strain>
        <strain evidence="5 11">C13</strain>
        <strain evidence="6 12">D1</strain>
        <strain evidence="7">RC</strain>
    </source>
</reference>
<feature type="coiled-coil region" evidence="1">
    <location>
        <begin position="25"/>
        <end position="59"/>
    </location>
</feature>
<reference evidence="3" key="2">
    <citation type="submission" date="2018-02" db="EMBL/GenBank/DDBJ databases">
        <title>Complete genome sequence of the Methanococcus maripaludis type strain JJ (DSM 2067), a model for selenoprotein synthesis in Archaea.</title>
        <authorList>
            <person name="Poehlein A."/>
            <person name="Heym D."/>
            <person name="Quitzke V."/>
            <person name="Fersch J."/>
            <person name="Daniel R."/>
            <person name="Rother M."/>
        </authorList>
    </citation>
    <scope>NUCLEOTIDE SEQUENCE [LARGE SCALE GENOMIC DNA]</scope>
    <source>
        <strain evidence="3">DSM 2067</strain>
    </source>
</reference>
<dbReference type="Proteomes" id="UP000558015">
    <property type="component" value="Unassembled WGS sequence"/>
</dbReference>
<keyword evidence="2" id="KW-0472">Membrane</keyword>
<evidence type="ECO:0000313" key="8">
    <source>
        <dbReference type="EMBL" id="MBP2220147.1"/>
    </source>
</evidence>
<dbReference type="EMBL" id="JACDUO010000001">
    <property type="protein sequence ID" value="MBA2864256.1"/>
    <property type="molecule type" value="Genomic_DNA"/>
</dbReference>
<dbReference type="Proteomes" id="UP000590564">
    <property type="component" value="Unassembled WGS sequence"/>
</dbReference>
<dbReference type="Proteomes" id="UP000239462">
    <property type="component" value="Chromosome"/>
</dbReference>
<reference evidence="8" key="4">
    <citation type="submission" date="2021-03" db="EMBL/GenBank/DDBJ databases">
        <title>Genomic Encyclopedia of Type Strains, Phase IV (KMG-IV): sequencing the most valuable type-strain genomes for metagenomic binning, comparative biology and taxonomic classification.</title>
        <authorList>
            <person name="Goeker M."/>
        </authorList>
    </citation>
    <scope>NUCLEOTIDE SEQUENCE</scope>
    <source>
        <strain evidence="8">DSM 2771</strain>
    </source>
</reference>
<dbReference type="Proteomes" id="UP000567099">
    <property type="component" value="Unassembled WGS sequence"/>
</dbReference>